<comment type="caution">
    <text evidence="1">The sequence shown here is derived from an EMBL/GenBank/DDBJ whole genome shotgun (WGS) entry which is preliminary data.</text>
</comment>
<evidence type="ECO:0000313" key="2">
    <source>
        <dbReference type="Proteomes" id="UP001497525"/>
    </source>
</evidence>
<sequence>MVYNYTKPRRPIAAMFNSPGPCYQLPGLTGYSNHDPRSVHNREASWSFGVRHGKFSDECSPGPCYLPQSKIYTDGKDGTPQYSLYSRPKEAMLYAVPGPGAYSPTLGDVQVYPKVPAYSLSSRNKPFRTDDVPGPNVYNLDPMLCKTVRSQKPAAPSYSLSSRTKIFGQSEVCSSIW</sequence>
<gene>
    <name evidence="1" type="ORF">CDAUBV1_LOCUS5148</name>
</gene>
<name>A0AAV2T584_CALDB</name>
<accession>A0AAV2T584</accession>
<dbReference type="PANTHER" id="PTHR21580:SF28">
    <property type="entry name" value="BOREALIN N-TERMINAL DOMAIN-CONTAINING PROTEIN-RELATED"/>
    <property type="match status" value="1"/>
</dbReference>
<evidence type="ECO:0008006" key="3">
    <source>
        <dbReference type="Google" id="ProtNLM"/>
    </source>
</evidence>
<proteinExistence type="predicted"/>
<protein>
    <recommendedName>
        <fullName evidence="3">Outer dense fiber protein 3-like protein 2</fullName>
    </recommendedName>
</protein>
<dbReference type="GO" id="GO:0005856">
    <property type="term" value="C:cytoskeleton"/>
    <property type="evidence" value="ECO:0007669"/>
    <property type="project" value="TreeGrafter"/>
</dbReference>
<dbReference type="EMBL" id="CAXLJL010000123">
    <property type="protein sequence ID" value="CAL5132309.1"/>
    <property type="molecule type" value="Genomic_DNA"/>
</dbReference>
<dbReference type="InterPro" id="IPR010736">
    <property type="entry name" value="SHIPPO-rpt"/>
</dbReference>
<dbReference type="AlphaFoldDB" id="A0AAV2T584"/>
<reference evidence="1" key="1">
    <citation type="submission" date="2024-06" db="EMBL/GenBank/DDBJ databases">
        <authorList>
            <person name="Liu X."/>
            <person name="Lenzi L."/>
            <person name="Haldenby T S."/>
            <person name="Uol C."/>
        </authorList>
    </citation>
    <scope>NUCLEOTIDE SEQUENCE</scope>
</reference>
<evidence type="ECO:0000313" key="1">
    <source>
        <dbReference type="EMBL" id="CAL5132309.1"/>
    </source>
</evidence>
<dbReference type="PANTHER" id="PTHR21580">
    <property type="entry name" value="SHIPPO-1-RELATED"/>
    <property type="match status" value="1"/>
</dbReference>
<dbReference type="Pfam" id="PF07004">
    <property type="entry name" value="SHIPPO-rpt"/>
    <property type="match status" value="2"/>
</dbReference>
<dbReference type="InterPro" id="IPR051291">
    <property type="entry name" value="CIMAP"/>
</dbReference>
<organism evidence="1 2">
    <name type="scientific">Calicophoron daubneyi</name>
    <name type="common">Rumen fluke</name>
    <name type="synonym">Paramphistomum daubneyi</name>
    <dbReference type="NCBI Taxonomy" id="300641"/>
    <lineage>
        <taxon>Eukaryota</taxon>
        <taxon>Metazoa</taxon>
        <taxon>Spiralia</taxon>
        <taxon>Lophotrochozoa</taxon>
        <taxon>Platyhelminthes</taxon>
        <taxon>Trematoda</taxon>
        <taxon>Digenea</taxon>
        <taxon>Plagiorchiida</taxon>
        <taxon>Pronocephalata</taxon>
        <taxon>Paramphistomoidea</taxon>
        <taxon>Paramphistomidae</taxon>
        <taxon>Calicophoron</taxon>
    </lineage>
</organism>
<dbReference type="Proteomes" id="UP001497525">
    <property type="component" value="Unassembled WGS sequence"/>
</dbReference>